<protein>
    <recommendedName>
        <fullName evidence="3">F-box domain-containing protein</fullName>
    </recommendedName>
</protein>
<evidence type="ECO:0000313" key="2">
    <source>
        <dbReference type="Proteomes" id="UP000814176"/>
    </source>
</evidence>
<comment type="caution">
    <text evidence="1">The sequence shown here is derived from an EMBL/GenBank/DDBJ whole genome shotgun (WGS) entry which is preliminary data.</text>
</comment>
<dbReference type="GeneID" id="71997257"/>
<reference evidence="1 2" key="1">
    <citation type="journal article" date="2021" name="Environ. Microbiol.">
        <title>Gene family expansions and transcriptome signatures uncover fungal adaptations to wood decay.</title>
        <authorList>
            <person name="Hage H."/>
            <person name="Miyauchi S."/>
            <person name="Viragh M."/>
            <person name="Drula E."/>
            <person name="Min B."/>
            <person name="Chaduli D."/>
            <person name="Navarro D."/>
            <person name="Favel A."/>
            <person name="Norest M."/>
            <person name="Lesage-Meessen L."/>
            <person name="Balint B."/>
            <person name="Merenyi Z."/>
            <person name="de Eugenio L."/>
            <person name="Morin E."/>
            <person name="Martinez A.T."/>
            <person name="Baldrian P."/>
            <person name="Stursova M."/>
            <person name="Martinez M.J."/>
            <person name="Novotny C."/>
            <person name="Magnuson J.K."/>
            <person name="Spatafora J.W."/>
            <person name="Maurice S."/>
            <person name="Pangilinan J."/>
            <person name="Andreopoulos W."/>
            <person name="LaButti K."/>
            <person name="Hundley H."/>
            <person name="Na H."/>
            <person name="Kuo A."/>
            <person name="Barry K."/>
            <person name="Lipzen A."/>
            <person name="Henrissat B."/>
            <person name="Riley R."/>
            <person name="Ahrendt S."/>
            <person name="Nagy L.G."/>
            <person name="Grigoriev I.V."/>
            <person name="Martin F."/>
            <person name="Rosso M.N."/>
        </authorList>
    </citation>
    <scope>NUCLEOTIDE SEQUENCE [LARGE SCALE GENOMIC DNA]</scope>
    <source>
        <strain evidence="1 2">CIRM-BRFM 1785</strain>
    </source>
</reference>
<dbReference type="RefSeq" id="XP_047777520.1">
    <property type="nucleotide sequence ID" value="XM_047916525.1"/>
</dbReference>
<proteinExistence type="predicted"/>
<sequence length="570" mass="64241">MPISPSSASTRFHSRDTDTMHRALCISEILREVLIYASQQCIRDATSQRVCTWHACGDELSHCSTSCAYNTETHTRRPTPRHMLLLAVALSCKTFSSVALDLLWRVLDSPEPLRRLMKCYNISDVEDDAFQTCTRYRAYANRVKGIHSGGDVSHYRDAVRRAGARTKQFFTLPRLRSVRIDVTSSSKYQRPFGLLTNALTDVCLSFVGNSRHWCRARASSYVDNYLQSLTKQPFLNTLELDWIPLVPDPALLIGLPMLRTLRVALLANVVEAIPFLHVLHESRVSDVRVFIEQEDCDIPVVDYRRTSVGGSVELYLSGNPSALCLDRLMGIFSEGERATELHLACEFECPNNRAFAESPLSSPAVDALRRALRCERSTAAVALRAPPDLTRSSSDGWFTFAAIQPLLRLRCMTRFEVSANVRFELSDANMDALARAWPDLEALELRLYHDSLQGRGVLPTTCPTFRSLVSLGRHCRRLCEVHLPFRADLDDLSCEEWSAPHEANRSVRWLTVDGGEVLCGEGKVVGMALQRIFPCATLDTHNVFDMVTWDGIIQAKLRSKLNTDMYRHSI</sequence>
<keyword evidence="2" id="KW-1185">Reference proteome</keyword>
<accession>A0ABQ8KCJ5</accession>
<dbReference type="Proteomes" id="UP000814176">
    <property type="component" value="Unassembled WGS sequence"/>
</dbReference>
<evidence type="ECO:0008006" key="3">
    <source>
        <dbReference type="Google" id="ProtNLM"/>
    </source>
</evidence>
<organism evidence="1 2">
    <name type="scientific">Rhodofomes roseus</name>
    <dbReference type="NCBI Taxonomy" id="34475"/>
    <lineage>
        <taxon>Eukaryota</taxon>
        <taxon>Fungi</taxon>
        <taxon>Dikarya</taxon>
        <taxon>Basidiomycota</taxon>
        <taxon>Agaricomycotina</taxon>
        <taxon>Agaricomycetes</taxon>
        <taxon>Polyporales</taxon>
        <taxon>Rhodofomes</taxon>
    </lineage>
</organism>
<name>A0ABQ8KCJ5_9APHY</name>
<gene>
    <name evidence="1" type="ORF">C8Q71DRAFT_138266</name>
</gene>
<dbReference type="EMBL" id="JADCUA010000014">
    <property type="protein sequence ID" value="KAH9835034.1"/>
    <property type="molecule type" value="Genomic_DNA"/>
</dbReference>
<evidence type="ECO:0000313" key="1">
    <source>
        <dbReference type="EMBL" id="KAH9835034.1"/>
    </source>
</evidence>